<dbReference type="InterPro" id="IPR050312">
    <property type="entry name" value="IolE/XylAMocC-like"/>
</dbReference>
<gene>
    <name evidence="2" type="ORF">E1269_29995</name>
</gene>
<dbReference type="InterPro" id="IPR013022">
    <property type="entry name" value="Xyl_isomerase-like_TIM-brl"/>
</dbReference>
<dbReference type="PANTHER" id="PTHR12110">
    <property type="entry name" value="HYDROXYPYRUVATE ISOMERASE"/>
    <property type="match status" value="1"/>
</dbReference>
<dbReference type="OrthoDB" id="9815124at2"/>
<dbReference type="AlphaFoldDB" id="A0A4R5CIE4"/>
<protein>
    <submittedName>
        <fullName evidence="2">Xylose isomerase</fullName>
    </submittedName>
</protein>
<evidence type="ECO:0000313" key="3">
    <source>
        <dbReference type="Proteomes" id="UP000294739"/>
    </source>
</evidence>
<evidence type="ECO:0000313" key="2">
    <source>
        <dbReference type="EMBL" id="TDD97122.1"/>
    </source>
</evidence>
<feature type="domain" description="Xylose isomerase-like TIM barrel" evidence="1">
    <location>
        <begin position="26"/>
        <end position="166"/>
    </location>
</feature>
<keyword evidence="2" id="KW-0413">Isomerase</keyword>
<dbReference type="GO" id="GO:0016853">
    <property type="term" value="F:isomerase activity"/>
    <property type="evidence" value="ECO:0007669"/>
    <property type="project" value="UniProtKB-KW"/>
</dbReference>
<proteinExistence type="predicted"/>
<comment type="caution">
    <text evidence="2">The sequence shown here is derived from an EMBL/GenBank/DDBJ whole genome shotgun (WGS) entry which is preliminary data.</text>
</comment>
<dbReference type="Gene3D" id="3.20.20.150">
    <property type="entry name" value="Divalent-metal-dependent TIM barrel enzymes"/>
    <property type="match status" value="1"/>
</dbReference>
<keyword evidence="3" id="KW-1185">Reference proteome</keyword>
<dbReference type="RefSeq" id="WP_131901580.1">
    <property type="nucleotide sequence ID" value="NZ_SMKZ01000077.1"/>
</dbReference>
<organism evidence="2 3">
    <name type="scientific">Jiangella asiatica</name>
    <dbReference type="NCBI Taxonomy" id="2530372"/>
    <lineage>
        <taxon>Bacteria</taxon>
        <taxon>Bacillati</taxon>
        <taxon>Actinomycetota</taxon>
        <taxon>Actinomycetes</taxon>
        <taxon>Jiangellales</taxon>
        <taxon>Jiangellaceae</taxon>
        <taxon>Jiangella</taxon>
    </lineage>
</organism>
<reference evidence="2 3" key="1">
    <citation type="submission" date="2019-03" db="EMBL/GenBank/DDBJ databases">
        <title>Draft genome sequences of novel Actinobacteria.</title>
        <authorList>
            <person name="Sahin N."/>
            <person name="Ay H."/>
            <person name="Saygin H."/>
        </authorList>
    </citation>
    <scope>NUCLEOTIDE SEQUENCE [LARGE SCALE GENOMIC DNA]</scope>
    <source>
        <strain evidence="2 3">5K138</strain>
    </source>
</reference>
<dbReference type="InterPro" id="IPR036237">
    <property type="entry name" value="Xyl_isomerase-like_sf"/>
</dbReference>
<dbReference type="Proteomes" id="UP000294739">
    <property type="component" value="Unassembled WGS sequence"/>
</dbReference>
<dbReference type="PANTHER" id="PTHR12110:SF41">
    <property type="entry name" value="INOSOSE DEHYDRATASE"/>
    <property type="match status" value="1"/>
</dbReference>
<dbReference type="InParanoid" id="A0A4R5CIE4"/>
<sequence>MTGGVVPGLVSVTFRQLGVAEVLGLVTRAGLGAVEWGGDVHVPAGDLAAARRAAVLSADAGIAIEAYGSYYRAGDDDPAGFDAVLRTAVALGAPRIRIWAGRSGSADAEPAARARVAADVHRIAALAAGDGVGIAVEHHPNTLTDTLETALELYGAADHPGVRPYWQPRIGQDAESSLREVAALLPGLVTAHVFSWAADGVRLPLADGGALWRPVLAALAGAPGDGARYALLEFVRDDDPAVFLEDAATLHRWLAEATPPAPPATAAWRR</sequence>
<evidence type="ECO:0000259" key="1">
    <source>
        <dbReference type="Pfam" id="PF01261"/>
    </source>
</evidence>
<accession>A0A4R5CIE4</accession>
<name>A0A4R5CIE4_9ACTN</name>
<dbReference type="EMBL" id="SMKZ01000077">
    <property type="protein sequence ID" value="TDD97122.1"/>
    <property type="molecule type" value="Genomic_DNA"/>
</dbReference>
<dbReference type="Pfam" id="PF01261">
    <property type="entry name" value="AP_endonuc_2"/>
    <property type="match status" value="1"/>
</dbReference>
<dbReference type="SUPFAM" id="SSF51658">
    <property type="entry name" value="Xylose isomerase-like"/>
    <property type="match status" value="1"/>
</dbReference>